<gene>
    <name evidence="2" type="ORF">GCM10023092_11750</name>
</gene>
<feature type="transmembrane region" description="Helical" evidence="1">
    <location>
        <begin position="5"/>
        <end position="22"/>
    </location>
</feature>
<evidence type="ECO:0000256" key="1">
    <source>
        <dbReference type="SAM" id="Phobius"/>
    </source>
</evidence>
<sequence length="123" mass="13915">MSRFITITIGICFVLLLALFLLKDRLAGFDIPALIGADILLALLSIVSYIIVNRKIKEGRPQAFVNGVYSATLLRLMMCLGGIFIYAYATREHLHKPTVFVMMGFYLVYSFTETLTMTRRAKQ</sequence>
<feature type="transmembrane region" description="Helical" evidence="1">
    <location>
        <begin position="34"/>
        <end position="52"/>
    </location>
</feature>
<feature type="transmembrane region" description="Helical" evidence="1">
    <location>
        <begin position="64"/>
        <end position="88"/>
    </location>
</feature>
<name>A0ABP8MLU1_9BACT</name>
<accession>A0ABP8MLU1</accession>
<keyword evidence="1" id="KW-1133">Transmembrane helix</keyword>
<comment type="caution">
    <text evidence="2">The sequence shown here is derived from an EMBL/GenBank/DDBJ whole genome shotgun (WGS) entry which is preliminary data.</text>
</comment>
<evidence type="ECO:0000313" key="2">
    <source>
        <dbReference type="EMBL" id="GAA4452532.1"/>
    </source>
</evidence>
<proteinExistence type="predicted"/>
<protein>
    <recommendedName>
        <fullName evidence="4">ATP synthase protein I</fullName>
    </recommendedName>
</protein>
<dbReference type="EMBL" id="BAABEZ010000014">
    <property type="protein sequence ID" value="GAA4452532.1"/>
    <property type="molecule type" value="Genomic_DNA"/>
</dbReference>
<dbReference type="RefSeq" id="WP_344823856.1">
    <property type="nucleotide sequence ID" value="NZ_BAABEZ010000014.1"/>
</dbReference>
<feature type="transmembrane region" description="Helical" evidence="1">
    <location>
        <begin position="94"/>
        <end position="112"/>
    </location>
</feature>
<organism evidence="2 3">
    <name type="scientific">Rurimicrobium arvi</name>
    <dbReference type="NCBI Taxonomy" id="2049916"/>
    <lineage>
        <taxon>Bacteria</taxon>
        <taxon>Pseudomonadati</taxon>
        <taxon>Bacteroidota</taxon>
        <taxon>Chitinophagia</taxon>
        <taxon>Chitinophagales</taxon>
        <taxon>Chitinophagaceae</taxon>
        <taxon>Rurimicrobium</taxon>
    </lineage>
</organism>
<dbReference type="Proteomes" id="UP001501410">
    <property type="component" value="Unassembled WGS sequence"/>
</dbReference>
<keyword evidence="1" id="KW-0812">Transmembrane</keyword>
<keyword evidence="3" id="KW-1185">Reference proteome</keyword>
<keyword evidence="1" id="KW-0472">Membrane</keyword>
<reference evidence="3" key="1">
    <citation type="journal article" date="2019" name="Int. J. Syst. Evol. Microbiol.">
        <title>The Global Catalogue of Microorganisms (GCM) 10K type strain sequencing project: providing services to taxonomists for standard genome sequencing and annotation.</title>
        <authorList>
            <consortium name="The Broad Institute Genomics Platform"/>
            <consortium name="The Broad Institute Genome Sequencing Center for Infectious Disease"/>
            <person name="Wu L."/>
            <person name="Ma J."/>
        </authorList>
    </citation>
    <scope>NUCLEOTIDE SEQUENCE [LARGE SCALE GENOMIC DNA]</scope>
    <source>
        <strain evidence="3">JCM 31921</strain>
    </source>
</reference>
<evidence type="ECO:0008006" key="4">
    <source>
        <dbReference type="Google" id="ProtNLM"/>
    </source>
</evidence>
<evidence type="ECO:0000313" key="3">
    <source>
        <dbReference type="Proteomes" id="UP001501410"/>
    </source>
</evidence>